<evidence type="ECO:0000313" key="3">
    <source>
        <dbReference type="EMBL" id="KGM13714.1"/>
    </source>
</evidence>
<feature type="compositionally biased region" description="Low complexity" evidence="1">
    <location>
        <begin position="200"/>
        <end position="210"/>
    </location>
</feature>
<dbReference type="AlphaFoldDB" id="A0A0A0C2Z9"/>
<evidence type="ECO:0000256" key="2">
    <source>
        <dbReference type="SAM" id="Phobius"/>
    </source>
</evidence>
<reference evidence="3 4" key="1">
    <citation type="submission" date="2013-08" db="EMBL/GenBank/DDBJ databases">
        <title>Genome sequencing of Cellulomonas bogoriensis 69B4.</title>
        <authorList>
            <person name="Chen F."/>
            <person name="Li Y."/>
            <person name="Wang G."/>
        </authorList>
    </citation>
    <scope>NUCLEOTIDE SEQUENCE [LARGE SCALE GENOMIC DNA]</scope>
    <source>
        <strain evidence="3 4">69B4</strain>
    </source>
</reference>
<dbReference type="EMBL" id="AXCZ01000028">
    <property type="protein sequence ID" value="KGM13714.1"/>
    <property type="molecule type" value="Genomic_DNA"/>
</dbReference>
<keyword evidence="2" id="KW-0812">Transmembrane</keyword>
<feature type="transmembrane region" description="Helical" evidence="2">
    <location>
        <begin position="6"/>
        <end position="25"/>
    </location>
</feature>
<dbReference type="InterPro" id="IPR023353">
    <property type="entry name" value="LemA-like_dom_sf"/>
</dbReference>
<organism evidence="3 4">
    <name type="scientific">Cellulomonas bogoriensis 69B4 = DSM 16987</name>
    <dbReference type="NCBI Taxonomy" id="1386082"/>
    <lineage>
        <taxon>Bacteria</taxon>
        <taxon>Bacillati</taxon>
        <taxon>Actinomycetota</taxon>
        <taxon>Actinomycetes</taxon>
        <taxon>Micrococcales</taxon>
        <taxon>Cellulomonadaceae</taxon>
        <taxon>Cellulomonas</taxon>
    </lineage>
</organism>
<dbReference type="Gene3D" id="1.20.1440.20">
    <property type="entry name" value="LemA-like domain"/>
    <property type="match status" value="1"/>
</dbReference>
<feature type="region of interest" description="Disordered" evidence="1">
    <location>
        <begin position="186"/>
        <end position="210"/>
    </location>
</feature>
<dbReference type="OrthoDB" id="3214694at2"/>
<dbReference type="Proteomes" id="UP000054314">
    <property type="component" value="Unassembled WGS sequence"/>
</dbReference>
<keyword evidence="2" id="KW-0472">Membrane</keyword>
<keyword evidence="2" id="KW-1133">Transmembrane helix</keyword>
<name>A0A0A0C2Z9_9CELL</name>
<evidence type="ECO:0008006" key="5">
    <source>
        <dbReference type="Google" id="ProtNLM"/>
    </source>
</evidence>
<comment type="caution">
    <text evidence="3">The sequence shown here is derived from an EMBL/GenBank/DDBJ whole genome shotgun (WGS) entry which is preliminary data.</text>
</comment>
<accession>A0A0A0C2Z9</accession>
<protein>
    <recommendedName>
        <fullName evidence="5">NUDIX hydrolase</fullName>
    </recommendedName>
</protein>
<proteinExistence type="predicted"/>
<dbReference type="RefSeq" id="WP_035058531.1">
    <property type="nucleotide sequence ID" value="NZ_AXCZ01000028.1"/>
</dbReference>
<sequence length="210" mass="22388">MTWSEVTVLVVLVLLAALWWVWTAANRLDRLHRKVGGSRVALGTQLVRRASVAAELAASGCLDPVSSVLVGEAARSALASAEAPQEVPAELSEPGPAVPFVHAESELSATLRTALAEPTEVEQIAATSPGHEILEALAEAWYRVELARRFHNEAVAQSQRVRRKPLVRLLRLAGRARMPRTVEIDDAWPDALPRPGTPGTGAPPAGRGAG</sequence>
<evidence type="ECO:0000313" key="4">
    <source>
        <dbReference type="Proteomes" id="UP000054314"/>
    </source>
</evidence>
<evidence type="ECO:0000256" key="1">
    <source>
        <dbReference type="SAM" id="MobiDB-lite"/>
    </source>
</evidence>
<keyword evidence="4" id="KW-1185">Reference proteome</keyword>
<gene>
    <name evidence="3" type="ORF">N869_11295</name>
</gene>